<evidence type="ECO:0000259" key="5">
    <source>
        <dbReference type="Pfam" id="PF00234"/>
    </source>
</evidence>
<dbReference type="SUPFAM" id="SSF47699">
    <property type="entry name" value="Bifunctional inhibitor/lipid-transfer protein/seed storage 2S albumin"/>
    <property type="match status" value="1"/>
</dbReference>
<comment type="caution">
    <text evidence="6">The sequence shown here is derived from an EMBL/GenBank/DDBJ whole genome shotgun (WGS) entry which is preliminary data.</text>
</comment>
<feature type="domain" description="Bifunctional inhibitor/plant lipid transfer protein/seed storage helical" evidence="5">
    <location>
        <begin position="51"/>
        <end position="132"/>
    </location>
</feature>
<sequence length="141" mass="15503">MARFSAVFAGALLLVAMVAIAGASIITTTSIDDNPVPFGKKTGADCGSKMVQQEMLSHCRMYLTAKGGRRQGGSTMNQAEVHMEECCKQLENMGEMCMCEGIKMMMNMQGWTQQQGQMMSMAENLPTECGYQSCQMRAVWF</sequence>
<gene>
    <name evidence="6" type="ORF">CTI12_AA530890</name>
</gene>
<dbReference type="InterPro" id="IPR000617">
    <property type="entry name" value="Napin/2SS/CON"/>
</dbReference>
<dbReference type="PANTHER" id="PTHR35496:SF4">
    <property type="entry name" value="2S SULFUR-RICH SEED STORAGE PROTEIN 2-LIKE"/>
    <property type="match status" value="1"/>
</dbReference>
<keyword evidence="2" id="KW-0758">Storage protein</keyword>
<accession>A0A2U1L4Y0</accession>
<evidence type="ECO:0000313" key="7">
    <source>
        <dbReference type="Proteomes" id="UP000245207"/>
    </source>
</evidence>
<evidence type="ECO:0000256" key="1">
    <source>
        <dbReference type="ARBA" id="ARBA00008262"/>
    </source>
</evidence>
<feature type="signal peptide" evidence="4">
    <location>
        <begin position="1"/>
        <end position="23"/>
    </location>
</feature>
<protein>
    <submittedName>
        <fullName evidence="6">Albumin-8</fullName>
    </submittedName>
</protein>
<dbReference type="PANTHER" id="PTHR35496">
    <property type="entry name" value="2S SEED STORAGE PROTEIN 1-RELATED"/>
    <property type="match status" value="1"/>
</dbReference>
<keyword evidence="7" id="KW-1185">Reference proteome</keyword>
<keyword evidence="3" id="KW-0708">Seed storage protein</keyword>
<feature type="chain" id="PRO_5015402565" evidence="4">
    <location>
        <begin position="24"/>
        <end position="141"/>
    </location>
</feature>
<evidence type="ECO:0000256" key="3">
    <source>
        <dbReference type="ARBA" id="ARBA00023129"/>
    </source>
</evidence>
<dbReference type="InterPro" id="IPR036312">
    <property type="entry name" value="Bifun_inhib/LTP/seed_sf"/>
</dbReference>
<dbReference type="GO" id="GO:0045735">
    <property type="term" value="F:nutrient reservoir activity"/>
    <property type="evidence" value="ECO:0007669"/>
    <property type="project" value="UniProtKB-KW"/>
</dbReference>
<evidence type="ECO:0000313" key="6">
    <source>
        <dbReference type="EMBL" id="PWA44029.1"/>
    </source>
</evidence>
<proteinExistence type="inferred from homology"/>
<evidence type="ECO:0000256" key="4">
    <source>
        <dbReference type="SAM" id="SignalP"/>
    </source>
</evidence>
<dbReference type="OrthoDB" id="1922883at2759"/>
<dbReference type="AlphaFoldDB" id="A0A2U1L4Y0"/>
<dbReference type="EMBL" id="PKPP01011500">
    <property type="protein sequence ID" value="PWA44029.1"/>
    <property type="molecule type" value="Genomic_DNA"/>
</dbReference>
<dbReference type="CDD" id="cd00261">
    <property type="entry name" value="AAI_SS"/>
    <property type="match status" value="1"/>
</dbReference>
<evidence type="ECO:0000256" key="2">
    <source>
        <dbReference type="ARBA" id="ARBA00022761"/>
    </source>
</evidence>
<comment type="similarity">
    <text evidence="1">Belongs to the 2S seed storage albumins family.</text>
</comment>
<reference evidence="6 7" key="1">
    <citation type="journal article" date="2018" name="Mol. Plant">
        <title>The genome of Artemisia annua provides insight into the evolution of Asteraceae family and artemisinin biosynthesis.</title>
        <authorList>
            <person name="Shen Q."/>
            <person name="Zhang L."/>
            <person name="Liao Z."/>
            <person name="Wang S."/>
            <person name="Yan T."/>
            <person name="Shi P."/>
            <person name="Liu M."/>
            <person name="Fu X."/>
            <person name="Pan Q."/>
            <person name="Wang Y."/>
            <person name="Lv Z."/>
            <person name="Lu X."/>
            <person name="Zhang F."/>
            <person name="Jiang W."/>
            <person name="Ma Y."/>
            <person name="Chen M."/>
            <person name="Hao X."/>
            <person name="Li L."/>
            <person name="Tang Y."/>
            <person name="Lv G."/>
            <person name="Zhou Y."/>
            <person name="Sun X."/>
            <person name="Brodelius P.E."/>
            <person name="Rose J.K.C."/>
            <person name="Tang K."/>
        </authorList>
    </citation>
    <scope>NUCLEOTIDE SEQUENCE [LARGE SCALE GENOMIC DNA]</scope>
    <source>
        <strain evidence="7">cv. Huhao1</strain>
        <tissue evidence="6">Leaf</tissue>
    </source>
</reference>
<name>A0A2U1L4Y0_ARTAN</name>
<dbReference type="Pfam" id="PF00234">
    <property type="entry name" value="Tryp_alpha_amyl"/>
    <property type="match status" value="1"/>
</dbReference>
<dbReference type="InterPro" id="IPR016140">
    <property type="entry name" value="Bifunc_inhib/LTP/seed_store"/>
</dbReference>
<dbReference type="Gene3D" id="1.10.110.10">
    <property type="entry name" value="Plant lipid-transfer and hydrophobic proteins"/>
    <property type="match status" value="1"/>
</dbReference>
<dbReference type="Proteomes" id="UP000245207">
    <property type="component" value="Unassembled WGS sequence"/>
</dbReference>
<keyword evidence="4" id="KW-0732">Signal</keyword>
<organism evidence="6 7">
    <name type="scientific">Artemisia annua</name>
    <name type="common">Sweet wormwood</name>
    <dbReference type="NCBI Taxonomy" id="35608"/>
    <lineage>
        <taxon>Eukaryota</taxon>
        <taxon>Viridiplantae</taxon>
        <taxon>Streptophyta</taxon>
        <taxon>Embryophyta</taxon>
        <taxon>Tracheophyta</taxon>
        <taxon>Spermatophyta</taxon>
        <taxon>Magnoliopsida</taxon>
        <taxon>eudicotyledons</taxon>
        <taxon>Gunneridae</taxon>
        <taxon>Pentapetalae</taxon>
        <taxon>asterids</taxon>
        <taxon>campanulids</taxon>
        <taxon>Asterales</taxon>
        <taxon>Asteraceae</taxon>
        <taxon>Asteroideae</taxon>
        <taxon>Anthemideae</taxon>
        <taxon>Artemisiinae</taxon>
        <taxon>Artemisia</taxon>
    </lineage>
</organism>